<evidence type="ECO:0000259" key="3">
    <source>
        <dbReference type="Pfam" id="PF00535"/>
    </source>
</evidence>
<feature type="domain" description="Glycosyltransferase 2-like" evidence="3">
    <location>
        <begin position="3"/>
        <end position="156"/>
    </location>
</feature>
<evidence type="ECO:0000259" key="2">
    <source>
        <dbReference type="Pfam" id="PF00534"/>
    </source>
</evidence>
<dbReference type="Gene3D" id="3.90.550.10">
    <property type="entry name" value="Spore Coat Polysaccharide Biosynthesis Protein SpsA, Chain A"/>
    <property type="match status" value="1"/>
</dbReference>
<dbReference type="GO" id="GO:0016757">
    <property type="term" value="F:glycosyltransferase activity"/>
    <property type="evidence" value="ECO:0007669"/>
    <property type="project" value="InterPro"/>
</dbReference>
<organism evidence="5">
    <name type="scientific">marine metagenome</name>
    <dbReference type="NCBI Taxonomy" id="408172"/>
    <lineage>
        <taxon>unclassified sequences</taxon>
        <taxon>metagenomes</taxon>
        <taxon>ecological metagenomes</taxon>
    </lineage>
</organism>
<dbReference type="PANTHER" id="PTHR46401:SF2">
    <property type="entry name" value="GLYCOSYLTRANSFERASE WBBK-RELATED"/>
    <property type="match status" value="1"/>
</dbReference>
<dbReference type="InterPro" id="IPR001296">
    <property type="entry name" value="Glyco_trans_1"/>
</dbReference>
<keyword evidence="1" id="KW-0808">Transferase</keyword>
<evidence type="ECO:0000256" key="1">
    <source>
        <dbReference type="ARBA" id="ARBA00022679"/>
    </source>
</evidence>
<dbReference type="Pfam" id="PF13439">
    <property type="entry name" value="Glyco_transf_4"/>
    <property type="match status" value="1"/>
</dbReference>
<protein>
    <recommendedName>
        <fullName evidence="6">Glycosyl transferase family 1 domain-containing protein</fullName>
    </recommendedName>
</protein>
<dbReference type="InterPro" id="IPR001173">
    <property type="entry name" value="Glyco_trans_2-like"/>
</dbReference>
<reference evidence="5" key="1">
    <citation type="submission" date="2018-05" db="EMBL/GenBank/DDBJ databases">
        <authorList>
            <person name="Lanie J.A."/>
            <person name="Ng W.-L."/>
            <person name="Kazmierczak K.M."/>
            <person name="Andrzejewski T.M."/>
            <person name="Davidsen T.M."/>
            <person name="Wayne K.J."/>
            <person name="Tettelin H."/>
            <person name="Glass J.I."/>
            <person name="Rusch D."/>
            <person name="Podicherti R."/>
            <person name="Tsui H.-C.T."/>
            <person name="Winkler M.E."/>
        </authorList>
    </citation>
    <scope>NUCLEOTIDE SEQUENCE</scope>
</reference>
<proteinExistence type="predicted"/>
<dbReference type="InterPro" id="IPR029044">
    <property type="entry name" value="Nucleotide-diphossugar_trans"/>
</dbReference>
<dbReference type="CDD" id="cd03809">
    <property type="entry name" value="GT4_MtfB-like"/>
    <property type="match status" value="1"/>
</dbReference>
<dbReference type="AlphaFoldDB" id="A0A381WVP9"/>
<feature type="domain" description="Glycosyl transferase family 1" evidence="2">
    <location>
        <begin position="489"/>
        <end position="644"/>
    </location>
</feature>
<evidence type="ECO:0000313" key="5">
    <source>
        <dbReference type="EMBL" id="SVA56520.1"/>
    </source>
</evidence>
<evidence type="ECO:0000259" key="4">
    <source>
        <dbReference type="Pfam" id="PF13439"/>
    </source>
</evidence>
<dbReference type="EMBL" id="UINC01013025">
    <property type="protein sequence ID" value="SVA56520.1"/>
    <property type="molecule type" value="Genomic_DNA"/>
</dbReference>
<sequence>MISIITVTYNNFDDLHRTLNSLEKVDGIEKVVVNGGDCAKTKEYLSDFDGIAISEPDKGISDAFNKGVSIANGDNVMFLNSGDVLLSPDYLQEAEKIIKFNPEISFVHSDLVFEDRISGDIRLTALQPFFFKAPPLGRGMPYHHQSMIVRKKVFEKTGSFKLRYKISMDFDWVCRLHKNGLGGFYWNKEPVVKMDGGGISALKEHLVIWESLQALKENHLLTSKNLYGISVRTLFYFARRMMELLGMAEILGKLKKEKHKLLWQRSRAMAIKHNFSAILTEQKSIFPAALSPNWNHLPQKRIGLNGLLIHEYPTGLSRYSYELIRRIMSHLRGRSIAYSASPELSMEFPESTTGAVPPFRYPANFRSNSIRLSWEQVGLRYACFKDKLDLLYSPIAEGILFPRLPQIITIHDLLPFHYPSLLPRWVPYYEYFLPSIIKGSTAVVCVSEFTRQEVLDRYSSIPDEKLIVIHGGVDLERFRPCSTGVIEKKYKLKDYLLCVGEVRPYKNLESVLRALALCPDGPQLAISGKIFGEHKTKLENLASSLKIENRVVWLGYVPDDLLPNLYSEAMAFIFPSLYEGFGLPIIEAMACGCPTLSSNRCSLPEIGGEACHFFNPTDISEMAESIRKVCEDSEFRHTLGKRGPDHAKKFNWDSSFKSHMDLFETILN</sequence>
<dbReference type="InterPro" id="IPR028098">
    <property type="entry name" value="Glyco_trans_4-like_N"/>
</dbReference>
<evidence type="ECO:0008006" key="6">
    <source>
        <dbReference type="Google" id="ProtNLM"/>
    </source>
</evidence>
<dbReference type="SUPFAM" id="SSF53448">
    <property type="entry name" value="Nucleotide-diphospho-sugar transferases"/>
    <property type="match status" value="1"/>
</dbReference>
<name>A0A381WVP9_9ZZZZ</name>
<dbReference type="GO" id="GO:0009103">
    <property type="term" value="P:lipopolysaccharide biosynthetic process"/>
    <property type="evidence" value="ECO:0007669"/>
    <property type="project" value="TreeGrafter"/>
</dbReference>
<feature type="domain" description="Glycosyltransferase subfamily 4-like N-terminal" evidence="4">
    <location>
        <begin position="315"/>
        <end position="477"/>
    </location>
</feature>
<dbReference type="Pfam" id="PF00535">
    <property type="entry name" value="Glycos_transf_2"/>
    <property type="match status" value="1"/>
</dbReference>
<dbReference type="Gene3D" id="3.40.50.2000">
    <property type="entry name" value="Glycogen Phosphorylase B"/>
    <property type="match status" value="2"/>
</dbReference>
<accession>A0A381WVP9</accession>
<gene>
    <name evidence="5" type="ORF">METZ01_LOCUS109374</name>
</gene>
<dbReference type="PANTHER" id="PTHR46401">
    <property type="entry name" value="GLYCOSYLTRANSFERASE WBBK-RELATED"/>
    <property type="match status" value="1"/>
</dbReference>
<dbReference type="Pfam" id="PF00534">
    <property type="entry name" value="Glycos_transf_1"/>
    <property type="match status" value="1"/>
</dbReference>
<dbReference type="SUPFAM" id="SSF53756">
    <property type="entry name" value="UDP-Glycosyltransferase/glycogen phosphorylase"/>
    <property type="match status" value="1"/>
</dbReference>